<dbReference type="STRING" id="1308866.J416_03206"/>
<keyword evidence="1" id="KW-1133">Transmembrane helix</keyword>
<dbReference type="PATRIC" id="fig|1308866.3.peg.650"/>
<gene>
    <name evidence="3" type="ORF">J416_03206</name>
</gene>
<keyword evidence="1" id="KW-0812">Transmembrane</keyword>
<dbReference type="EMBL" id="APML01000013">
    <property type="protein sequence ID" value="ENH97839.1"/>
    <property type="molecule type" value="Genomic_DNA"/>
</dbReference>
<feature type="domain" description="DUF4340" evidence="2">
    <location>
        <begin position="71"/>
        <end position="250"/>
    </location>
</feature>
<dbReference type="AlphaFoldDB" id="N4WEZ5"/>
<proteinExistence type="predicted"/>
<dbReference type="RefSeq" id="WP_003464486.1">
    <property type="nucleotide sequence ID" value="NZ_APML01000013.1"/>
</dbReference>
<dbReference type="Proteomes" id="UP000012283">
    <property type="component" value="Unassembled WGS sequence"/>
</dbReference>
<sequence length="450" mass="51569">MKIRRKWLLLIMMFVGLISILIWAVLKNDQETVEAAEEQVLKATGEIQAIDVFADQRVSLTKEGDNWTVPHVDQSIYRERVQGFITAMTEMKGEAIDVDRSSVALKFPNVTVKFTNQAGEGQRISVGQMHPNREQYYIEHMERQQVYLVDRTVIETIPLHPNDIVDQRLISIAPNQLQQITIHNGTEHIELQKESPYSDAEALAHISGWYMHEPYEGVYSVGFTPMQEILNGIEQLEATKTVDDESDVGLTDSNFSITFMSENQRKQTVVIGDPAPEQQYYAKVKGEDQIYTLETALLDPYSRPSFDMIDKFVSIISLDVLNQLTIDTSSGEKIRIEVDHKQSSTDQDGKQDFFINDKKIEEQSFRNMYQSVAGLTVDRHLKKEPKTEEADVTMTYEIRLENGDVKTKKVNFVSLNQEEFAVQLREQVMEFAIKKEKVYQAIETIRNGEG</sequence>
<evidence type="ECO:0000313" key="4">
    <source>
        <dbReference type="Proteomes" id="UP000012283"/>
    </source>
</evidence>
<feature type="transmembrane region" description="Helical" evidence="1">
    <location>
        <begin position="7"/>
        <end position="26"/>
    </location>
</feature>
<reference evidence="3 4" key="1">
    <citation type="submission" date="2013-03" db="EMBL/GenBank/DDBJ databases">
        <title>Draft genome sequence of Gracibacillus halophilus YIM-C55.5, a moderately halophilic and thermophilic organism from the Xiaochaidamu salt lake.</title>
        <authorList>
            <person name="Sugumar T."/>
            <person name="Polireddy D.R."/>
            <person name="Antony A."/>
            <person name="Madhava Y.R."/>
            <person name="Sivakumar N."/>
        </authorList>
    </citation>
    <scope>NUCLEOTIDE SEQUENCE [LARGE SCALE GENOMIC DNA]</scope>
    <source>
        <strain evidence="3 4">YIM-C55.5</strain>
    </source>
</reference>
<accession>N4WEZ5</accession>
<keyword evidence="1" id="KW-0472">Membrane</keyword>
<dbReference type="Pfam" id="PF14238">
    <property type="entry name" value="DUF4340"/>
    <property type="match status" value="1"/>
</dbReference>
<evidence type="ECO:0000256" key="1">
    <source>
        <dbReference type="SAM" id="Phobius"/>
    </source>
</evidence>
<dbReference type="InterPro" id="IPR025641">
    <property type="entry name" value="DUF4340"/>
</dbReference>
<dbReference type="OrthoDB" id="2939935at2"/>
<organism evidence="3 4">
    <name type="scientific">Gracilibacillus halophilus YIM-C55.5</name>
    <dbReference type="NCBI Taxonomy" id="1308866"/>
    <lineage>
        <taxon>Bacteria</taxon>
        <taxon>Bacillati</taxon>
        <taxon>Bacillota</taxon>
        <taxon>Bacilli</taxon>
        <taxon>Bacillales</taxon>
        <taxon>Bacillaceae</taxon>
        <taxon>Gracilibacillus</taxon>
    </lineage>
</organism>
<evidence type="ECO:0000313" key="3">
    <source>
        <dbReference type="EMBL" id="ENH97839.1"/>
    </source>
</evidence>
<comment type="caution">
    <text evidence="3">The sequence shown here is derived from an EMBL/GenBank/DDBJ whole genome shotgun (WGS) entry which is preliminary data.</text>
</comment>
<name>N4WEZ5_9BACI</name>
<keyword evidence="4" id="KW-1185">Reference proteome</keyword>
<dbReference type="eggNOG" id="ENOG5032V6S">
    <property type="taxonomic scope" value="Bacteria"/>
</dbReference>
<evidence type="ECO:0000259" key="2">
    <source>
        <dbReference type="Pfam" id="PF14238"/>
    </source>
</evidence>
<protein>
    <recommendedName>
        <fullName evidence="2">DUF4340 domain-containing protein</fullName>
    </recommendedName>
</protein>